<dbReference type="PROSITE" id="PS00352">
    <property type="entry name" value="CSD_1"/>
    <property type="match status" value="1"/>
</dbReference>
<dbReference type="CDD" id="cd04458">
    <property type="entry name" value="CSP_CDS"/>
    <property type="match status" value="1"/>
</dbReference>
<dbReference type="InterPro" id="IPR052069">
    <property type="entry name" value="Ca-reg_mRNA-binding_domain"/>
</dbReference>
<dbReference type="GO" id="GO:0043488">
    <property type="term" value="P:regulation of mRNA stability"/>
    <property type="evidence" value="ECO:0007669"/>
    <property type="project" value="TreeGrafter"/>
</dbReference>
<evidence type="ECO:0000313" key="5">
    <source>
        <dbReference type="EMBL" id="AFZ20496.1"/>
    </source>
</evidence>
<dbReference type="InterPro" id="IPR002059">
    <property type="entry name" value="CSP_DNA-bd"/>
</dbReference>
<evidence type="ECO:0000256" key="3">
    <source>
        <dbReference type="SAM" id="MobiDB-lite"/>
    </source>
</evidence>
<dbReference type="Pfam" id="PF00313">
    <property type="entry name" value="CSD"/>
    <property type="match status" value="1"/>
</dbReference>
<comment type="subcellular location">
    <subcellularLocation>
        <location evidence="2">Cytoplasm</location>
    </subcellularLocation>
</comment>
<dbReference type="PANTHER" id="PTHR12962:SF1">
    <property type="entry name" value="COLD SHOCK DOMAIN-CONTAINING PROTEIN CG9705"/>
    <property type="match status" value="1"/>
</dbReference>
<evidence type="ECO:0000313" key="6">
    <source>
        <dbReference type="Proteomes" id="UP000010471"/>
    </source>
</evidence>
<dbReference type="SMART" id="SM00357">
    <property type="entry name" value="CSP"/>
    <property type="match status" value="1"/>
</dbReference>
<dbReference type="InterPro" id="IPR012340">
    <property type="entry name" value="NA-bd_OB-fold"/>
</dbReference>
<gene>
    <name evidence="5" type="ORF">Mic7113_4828</name>
</gene>
<dbReference type="PANTHER" id="PTHR12962">
    <property type="entry name" value="CALCIUM-REGULATED HEAT STABLE PROTEIN CRHSP-24-RELATED"/>
    <property type="match status" value="1"/>
</dbReference>
<dbReference type="AlphaFoldDB" id="K9WL04"/>
<dbReference type="KEGG" id="mic:Mic7113_4828"/>
<feature type="region of interest" description="Disordered" evidence="3">
    <location>
        <begin position="76"/>
        <end position="110"/>
    </location>
</feature>
<evidence type="ECO:0000259" key="4">
    <source>
        <dbReference type="PROSITE" id="PS51857"/>
    </source>
</evidence>
<dbReference type="Proteomes" id="UP000010471">
    <property type="component" value="Chromosome"/>
</dbReference>
<dbReference type="HOGENOM" id="CLU_1412936_0_0_3"/>
<dbReference type="InterPro" id="IPR019844">
    <property type="entry name" value="CSD_CS"/>
</dbReference>
<dbReference type="GO" id="GO:0005737">
    <property type="term" value="C:cytoplasm"/>
    <property type="evidence" value="ECO:0007669"/>
    <property type="project" value="UniProtKB-SubCell"/>
</dbReference>
<keyword evidence="6" id="KW-1185">Reference proteome</keyword>
<dbReference type="STRING" id="1173027.Mic7113_4828"/>
<organism evidence="5 6">
    <name type="scientific">Allocoleopsis franciscana PCC 7113</name>
    <dbReference type="NCBI Taxonomy" id="1173027"/>
    <lineage>
        <taxon>Bacteria</taxon>
        <taxon>Bacillati</taxon>
        <taxon>Cyanobacteriota</taxon>
        <taxon>Cyanophyceae</taxon>
        <taxon>Coleofasciculales</taxon>
        <taxon>Coleofasciculaceae</taxon>
        <taxon>Allocoleopsis</taxon>
        <taxon>Allocoleopsis franciscana</taxon>
    </lineage>
</organism>
<dbReference type="OrthoDB" id="9800919at2"/>
<proteinExistence type="predicted"/>
<reference evidence="5 6" key="1">
    <citation type="submission" date="2012-06" db="EMBL/GenBank/DDBJ databases">
        <title>Finished chromosome of genome of Microcoleus sp. PCC 7113.</title>
        <authorList>
            <consortium name="US DOE Joint Genome Institute"/>
            <person name="Gugger M."/>
            <person name="Coursin T."/>
            <person name="Rippka R."/>
            <person name="Tandeau De Marsac N."/>
            <person name="Huntemann M."/>
            <person name="Wei C.-L."/>
            <person name="Han J."/>
            <person name="Detter J.C."/>
            <person name="Han C."/>
            <person name="Tapia R."/>
            <person name="Chen A."/>
            <person name="Kyrpides N."/>
            <person name="Mavromatis K."/>
            <person name="Markowitz V."/>
            <person name="Szeto E."/>
            <person name="Ivanova N."/>
            <person name="Pagani I."/>
            <person name="Pati A."/>
            <person name="Goodwin L."/>
            <person name="Nordberg H.P."/>
            <person name="Cantor M.N."/>
            <person name="Hua S.X."/>
            <person name="Woyke T."/>
            <person name="Kerfeld C.A."/>
        </authorList>
    </citation>
    <scope>NUCLEOTIDE SEQUENCE [LARGE SCALE GENOMIC DNA]</scope>
    <source>
        <strain evidence="5 6">PCC 7113</strain>
    </source>
</reference>
<dbReference type="Gene3D" id="2.40.50.140">
    <property type="entry name" value="Nucleic acid-binding proteins"/>
    <property type="match status" value="1"/>
</dbReference>
<keyword evidence="1" id="KW-0597">Phosphoprotein</keyword>
<dbReference type="RefSeq" id="WP_015184631.1">
    <property type="nucleotide sequence ID" value="NC_019738.1"/>
</dbReference>
<dbReference type="eggNOG" id="COG1278">
    <property type="taxonomic scope" value="Bacteria"/>
</dbReference>
<protein>
    <submittedName>
        <fullName evidence="5">Cold shock protein</fullName>
    </submittedName>
</protein>
<dbReference type="InterPro" id="IPR011129">
    <property type="entry name" value="CSD"/>
</dbReference>
<feature type="domain" description="CSD" evidence="4">
    <location>
        <begin position="5"/>
        <end position="70"/>
    </location>
</feature>
<sequence length="203" mass="22474">MNPVLYQGRLKTWKDERGFGFIKPDDGSKEVFLHISALKGTSRRPQVGDTILYELATESDGKVRASNASIQGVALRPLNLPRNQSQSQVPKESRTNSSTNPLPKRHNKKNRRLVESLMKFGVITIIAIVAIKFSSSDFPSPITSVAKPGCNIKGNISINTGNKLYHLPGMEDYESTNIDTAKGERWFCTESEAIASGWNKAPR</sequence>
<evidence type="ECO:0000256" key="1">
    <source>
        <dbReference type="ARBA" id="ARBA00022553"/>
    </source>
</evidence>
<name>K9WL04_9CYAN</name>
<accession>K9WL04</accession>
<evidence type="ECO:0000256" key="2">
    <source>
        <dbReference type="RuleBase" id="RU000408"/>
    </source>
</evidence>
<dbReference type="PROSITE" id="PS51857">
    <property type="entry name" value="CSD_2"/>
    <property type="match status" value="1"/>
</dbReference>
<dbReference type="SUPFAM" id="SSF50249">
    <property type="entry name" value="Nucleic acid-binding proteins"/>
    <property type="match status" value="1"/>
</dbReference>
<dbReference type="GO" id="GO:0003730">
    <property type="term" value="F:mRNA 3'-UTR binding"/>
    <property type="evidence" value="ECO:0007669"/>
    <property type="project" value="TreeGrafter"/>
</dbReference>
<dbReference type="EMBL" id="CP003630">
    <property type="protein sequence ID" value="AFZ20496.1"/>
    <property type="molecule type" value="Genomic_DNA"/>
</dbReference>
<feature type="compositionally biased region" description="Polar residues" evidence="3">
    <location>
        <begin position="81"/>
        <end position="101"/>
    </location>
</feature>